<dbReference type="Gene3D" id="1.10.10.10">
    <property type="entry name" value="Winged helix-like DNA-binding domain superfamily/Winged helix DNA-binding domain"/>
    <property type="match status" value="1"/>
</dbReference>
<evidence type="ECO:0000256" key="2">
    <source>
        <dbReference type="ARBA" id="ARBA00023125"/>
    </source>
</evidence>
<dbReference type="PANTHER" id="PTHR42756">
    <property type="entry name" value="TRANSCRIPTIONAL REGULATOR, MARR"/>
    <property type="match status" value="1"/>
</dbReference>
<dbReference type="SUPFAM" id="SSF46785">
    <property type="entry name" value="Winged helix' DNA-binding domain"/>
    <property type="match status" value="1"/>
</dbReference>
<comment type="caution">
    <text evidence="6">The sequence shown here is derived from an EMBL/GenBank/DDBJ whole genome shotgun (WGS) entry which is preliminary data.</text>
</comment>
<dbReference type="GO" id="GO:0003677">
    <property type="term" value="F:DNA binding"/>
    <property type="evidence" value="ECO:0007669"/>
    <property type="project" value="UniProtKB-KW"/>
</dbReference>
<dbReference type="PRINTS" id="PR00598">
    <property type="entry name" value="HTHMARR"/>
</dbReference>
<dbReference type="PROSITE" id="PS50995">
    <property type="entry name" value="HTH_MARR_2"/>
    <property type="match status" value="1"/>
</dbReference>
<gene>
    <name evidence="6" type="ORF">GCM10025791_06450</name>
</gene>
<dbReference type="InterPro" id="IPR036390">
    <property type="entry name" value="WH_DNA-bd_sf"/>
</dbReference>
<sequence>MDKNNSEANPGRAGRLGNGPARSHEGASAAHPLPLYSFLPFRLMRAGLIMSSAGHKLSELVDASTAPIKEREWRVLSMIGAEGGLTSVEVCELSGLDAPTVSRAVKTLSQLNLIRALKSKSDRRQALLILTEEGARVHDDISAKRLVSGQQIAACLSEQELATFLKTLDKIEAHTRGLKDRPEEWQE</sequence>
<evidence type="ECO:0000313" key="7">
    <source>
        <dbReference type="Proteomes" id="UP001409585"/>
    </source>
</evidence>
<dbReference type="SMART" id="SM00347">
    <property type="entry name" value="HTH_MARR"/>
    <property type="match status" value="1"/>
</dbReference>
<name>A0AAV3TYB4_9ALTE</name>
<proteinExistence type="predicted"/>
<dbReference type="InterPro" id="IPR000835">
    <property type="entry name" value="HTH_MarR-typ"/>
</dbReference>
<keyword evidence="2" id="KW-0238">DNA-binding</keyword>
<evidence type="ECO:0000256" key="3">
    <source>
        <dbReference type="ARBA" id="ARBA00023163"/>
    </source>
</evidence>
<accession>A0AAV3TYB4</accession>
<evidence type="ECO:0000313" key="6">
    <source>
        <dbReference type="EMBL" id="GAA4932570.1"/>
    </source>
</evidence>
<keyword evidence="1" id="KW-0805">Transcription regulation</keyword>
<protein>
    <recommendedName>
        <fullName evidence="5">HTH marR-type domain-containing protein</fullName>
    </recommendedName>
</protein>
<reference evidence="7" key="1">
    <citation type="journal article" date="2019" name="Int. J. Syst. Evol. Microbiol.">
        <title>The Global Catalogue of Microorganisms (GCM) 10K type strain sequencing project: providing services to taxonomists for standard genome sequencing and annotation.</title>
        <authorList>
            <consortium name="The Broad Institute Genomics Platform"/>
            <consortium name="The Broad Institute Genome Sequencing Center for Infectious Disease"/>
            <person name="Wu L."/>
            <person name="Ma J."/>
        </authorList>
    </citation>
    <scope>NUCLEOTIDE SEQUENCE [LARGE SCALE GENOMIC DNA]</scope>
    <source>
        <strain evidence="7">JCM 19134</strain>
    </source>
</reference>
<dbReference type="GO" id="GO:0003700">
    <property type="term" value="F:DNA-binding transcription factor activity"/>
    <property type="evidence" value="ECO:0007669"/>
    <property type="project" value="InterPro"/>
</dbReference>
<dbReference type="InterPro" id="IPR036388">
    <property type="entry name" value="WH-like_DNA-bd_sf"/>
</dbReference>
<dbReference type="EMBL" id="BAABLX010000004">
    <property type="protein sequence ID" value="GAA4932570.1"/>
    <property type="molecule type" value="Genomic_DNA"/>
</dbReference>
<evidence type="ECO:0000256" key="1">
    <source>
        <dbReference type="ARBA" id="ARBA00023015"/>
    </source>
</evidence>
<keyword evidence="7" id="KW-1185">Reference proteome</keyword>
<feature type="domain" description="HTH marR-type" evidence="5">
    <location>
        <begin position="36"/>
        <end position="173"/>
    </location>
</feature>
<dbReference type="Pfam" id="PF12802">
    <property type="entry name" value="MarR_2"/>
    <property type="match status" value="1"/>
</dbReference>
<dbReference type="PANTHER" id="PTHR42756:SF1">
    <property type="entry name" value="TRANSCRIPTIONAL REPRESSOR OF EMRAB OPERON"/>
    <property type="match status" value="1"/>
</dbReference>
<organism evidence="6 7">
    <name type="scientific">Halioxenophilus aromaticivorans</name>
    <dbReference type="NCBI Taxonomy" id="1306992"/>
    <lineage>
        <taxon>Bacteria</taxon>
        <taxon>Pseudomonadati</taxon>
        <taxon>Pseudomonadota</taxon>
        <taxon>Gammaproteobacteria</taxon>
        <taxon>Alteromonadales</taxon>
        <taxon>Alteromonadaceae</taxon>
        <taxon>Halioxenophilus</taxon>
    </lineage>
</organism>
<evidence type="ECO:0000259" key="5">
    <source>
        <dbReference type="PROSITE" id="PS50995"/>
    </source>
</evidence>
<feature type="region of interest" description="Disordered" evidence="4">
    <location>
        <begin position="1"/>
        <end position="26"/>
    </location>
</feature>
<dbReference type="Proteomes" id="UP001409585">
    <property type="component" value="Unassembled WGS sequence"/>
</dbReference>
<keyword evidence="3" id="KW-0804">Transcription</keyword>
<evidence type="ECO:0000256" key="4">
    <source>
        <dbReference type="SAM" id="MobiDB-lite"/>
    </source>
</evidence>
<dbReference type="RefSeq" id="WP_345416954.1">
    <property type="nucleotide sequence ID" value="NZ_AP031496.1"/>
</dbReference>
<dbReference type="AlphaFoldDB" id="A0AAV3TYB4"/>